<name>A0A4S8L0V7_DENBC</name>
<dbReference type="Proteomes" id="UP000297245">
    <property type="component" value="Unassembled WGS sequence"/>
</dbReference>
<reference evidence="1 2" key="1">
    <citation type="journal article" date="2019" name="Nat. Ecol. Evol.">
        <title>Megaphylogeny resolves global patterns of mushroom evolution.</title>
        <authorList>
            <person name="Varga T."/>
            <person name="Krizsan K."/>
            <person name="Foldi C."/>
            <person name="Dima B."/>
            <person name="Sanchez-Garcia M."/>
            <person name="Sanchez-Ramirez S."/>
            <person name="Szollosi G.J."/>
            <person name="Szarkandi J.G."/>
            <person name="Papp V."/>
            <person name="Albert L."/>
            <person name="Andreopoulos W."/>
            <person name="Angelini C."/>
            <person name="Antonin V."/>
            <person name="Barry K.W."/>
            <person name="Bougher N.L."/>
            <person name="Buchanan P."/>
            <person name="Buyck B."/>
            <person name="Bense V."/>
            <person name="Catcheside P."/>
            <person name="Chovatia M."/>
            <person name="Cooper J."/>
            <person name="Damon W."/>
            <person name="Desjardin D."/>
            <person name="Finy P."/>
            <person name="Geml J."/>
            <person name="Haridas S."/>
            <person name="Hughes K."/>
            <person name="Justo A."/>
            <person name="Karasinski D."/>
            <person name="Kautmanova I."/>
            <person name="Kiss B."/>
            <person name="Kocsube S."/>
            <person name="Kotiranta H."/>
            <person name="LaButti K.M."/>
            <person name="Lechner B.E."/>
            <person name="Liimatainen K."/>
            <person name="Lipzen A."/>
            <person name="Lukacs Z."/>
            <person name="Mihaltcheva S."/>
            <person name="Morgado L.N."/>
            <person name="Niskanen T."/>
            <person name="Noordeloos M.E."/>
            <person name="Ohm R.A."/>
            <person name="Ortiz-Santana B."/>
            <person name="Ovrebo C."/>
            <person name="Racz N."/>
            <person name="Riley R."/>
            <person name="Savchenko A."/>
            <person name="Shiryaev A."/>
            <person name="Soop K."/>
            <person name="Spirin V."/>
            <person name="Szebenyi C."/>
            <person name="Tomsovsky M."/>
            <person name="Tulloss R.E."/>
            <person name="Uehling J."/>
            <person name="Grigoriev I.V."/>
            <person name="Vagvolgyi C."/>
            <person name="Papp T."/>
            <person name="Martin F.M."/>
            <person name="Miettinen O."/>
            <person name="Hibbett D.S."/>
            <person name="Nagy L.G."/>
        </authorList>
    </citation>
    <scope>NUCLEOTIDE SEQUENCE [LARGE SCALE GENOMIC DNA]</scope>
    <source>
        <strain evidence="1 2">CBS 962.96</strain>
    </source>
</reference>
<dbReference type="AlphaFoldDB" id="A0A4S8L0V7"/>
<protein>
    <submittedName>
        <fullName evidence="1">Uncharacterized protein</fullName>
    </submittedName>
</protein>
<keyword evidence="2" id="KW-1185">Reference proteome</keyword>
<evidence type="ECO:0000313" key="1">
    <source>
        <dbReference type="EMBL" id="THU82004.1"/>
    </source>
</evidence>
<dbReference type="OrthoDB" id="4249at2759"/>
<sequence length="61" mass="6660">MAVGSGLMSLSDPYRGGEYLMIYVLSYMISALPQPRINIKTIDMNALSNMSEGTFGCTYVS</sequence>
<proteinExistence type="predicted"/>
<accession>A0A4S8L0V7</accession>
<dbReference type="EMBL" id="ML179764">
    <property type="protein sequence ID" value="THU82004.1"/>
    <property type="molecule type" value="Genomic_DNA"/>
</dbReference>
<evidence type="ECO:0000313" key="2">
    <source>
        <dbReference type="Proteomes" id="UP000297245"/>
    </source>
</evidence>
<gene>
    <name evidence="1" type="ORF">K435DRAFT_935072</name>
</gene>
<organism evidence="1 2">
    <name type="scientific">Dendrothele bispora (strain CBS 962.96)</name>
    <dbReference type="NCBI Taxonomy" id="1314807"/>
    <lineage>
        <taxon>Eukaryota</taxon>
        <taxon>Fungi</taxon>
        <taxon>Dikarya</taxon>
        <taxon>Basidiomycota</taxon>
        <taxon>Agaricomycotina</taxon>
        <taxon>Agaricomycetes</taxon>
        <taxon>Agaricomycetidae</taxon>
        <taxon>Agaricales</taxon>
        <taxon>Agaricales incertae sedis</taxon>
        <taxon>Dendrothele</taxon>
    </lineage>
</organism>